<evidence type="ECO:0000313" key="2">
    <source>
        <dbReference type="Proteomes" id="UP000652761"/>
    </source>
</evidence>
<dbReference type="EMBL" id="NMUH01003522">
    <property type="protein sequence ID" value="MQM06024.1"/>
    <property type="molecule type" value="Genomic_DNA"/>
</dbReference>
<comment type="caution">
    <text evidence="1">The sequence shown here is derived from an EMBL/GenBank/DDBJ whole genome shotgun (WGS) entry which is preliminary data.</text>
</comment>
<accession>A0A843WPT0</accession>
<evidence type="ECO:0000313" key="1">
    <source>
        <dbReference type="EMBL" id="MQM06024.1"/>
    </source>
</evidence>
<name>A0A843WPT0_COLES</name>
<dbReference type="OrthoDB" id="1920638at2759"/>
<proteinExistence type="predicted"/>
<dbReference type="Proteomes" id="UP000652761">
    <property type="component" value="Unassembled WGS sequence"/>
</dbReference>
<protein>
    <submittedName>
        <fullName evidence="1">Uncharacterized protein</fullName>
    </submittedName>
</protein>
<dbReference type="AlphaFoldDB" id="A0A843WPT0"/>
<sequence>MTSLVTVKDYRDWRSLLRLSHPLWLLRRDPCENDSQNMVLSEAAMSTRNLPPPSLLNSGATALVTGVHAEKKR</sequence>
<organism evidence="1 2">
    <name type="scientific">Colocasia esculenta</name>
    <name type="common">Wild taro</name>
    <name type="synonym">Arum esculentum</name>
    <dbReference type="NCBI Taxonomy" id="4460"/>
    <lineage>
        <taxon>Eukaryota</taxon>
        <taxon>Viridiplantae</taxon>
        <taxon>Streptophyta</taxon>
        <taxon>Embryophyta</taxon>
        <taxon>Tracheophyta</taxon>
        <taxon>Spermatophyta</taxon>
        <taxon>Magnoliopsida</taxon>
        <taxon>Liliopsida</taxon>
        <taxon>Araceae</taxon>
        <taxon>Aroideae</taxon>
        <taxon>Colocasieae</taxon>
        <taxon>Colocasia</taxon>
    </lineage>
</organism>
<keyword evidence="2" id="KW-1185">Reference proteome</keyword>
<reference evidence="1" key="1">
    <citation type="submission" date="2017-07" db="EMBL/GenBank/DDBJ databases">
        <title>Taro Niue Genome Assembly and Annotation.</title>
        <authorList>
            <person name="Atibalentja N."/>
            <person name="Keating K."/>
            <person name="Fields C.J."/>
        </authorList>
    </citation>
    <scope>NUCLEOTIDE SEQUENCE</scope>
    <source>
        <strain evidence="1">Niue_2</strain>
        <tissue evidence="1">Leaf</tissue>
    </source>
</reference>
<gene>
    <name evidence="1" type="ORF">Taro_038843</name>
</gene>